<organism evidence="1 2">
    <name type="scientific">Clostridium perfringens</name>
    <dbReference type="NCBI Taxonomy" id="1502"/>
    <lineage>
        <taxon>Bacteria</taxon>
        <taxon>Bacillati</taxon>
        <taxon>Bacillota</taxon>
        <taxon>Clostridia</taxon>
        <taxon>Eubacteriales</taxon>
        <taxon>Clostridiaceae</taxon>
        <taxon>Clostridium</taxon>
    </lineage>
</organism>
<protein>
    <submittedName>
        <fullName evidence="1">Uncharacterized protein</fullName>
    </submittedName>
</protein>
<evidence type="ECO:0000313" key="2">
    <source>
        <dbReference type="Proteomes" id="UP000070646"/>
    </source>
</evidence>
<comment type="caution">
    <text evidence="1">The sequence shown here is derived from an EMBL/GenBank/DDBJ whole genome shotgun (WGS) entry which is preliminary data.</text>
</comment>
<proteinExistence type="predicted"/>
<accession>A0A133NCE6</accession>
<dbReference type="AlphaFoldDB" id="A0A133NCE6"/>
<dbReference type="PATRIC" id="fig|1502.174.peg.631"/>
<evidence type="ECO:0000313" key="1">
    <source>
        <dbReference type="EMBL" id="KXA13933.1"/>
    </source>
</evidence>
<reference evidence="1 2" key="1">
    <citation type="submission" date="2016-01" db="EMBL/GenBank/DDBJ databases">
        <authorList>
            <person name="Oliw E.H."/>
        </authorList>
    </citation>
    <scope>NUCLEOTIDE SEQUENCE [LARGE SCALE GENOMIC DNA]</scope>
    <source>
        <strain evidence="1 2">MJR7757A</strain>
    </source>
</reference>
<dbReference type="Proteomes" id="UP000070646">
    <property type="component" value="Unassembled WGS sequence"/>
</dbReference>
<dbReference type="EMBL" id="LRPU01000024">
    <property type="protein sequence ID" value="KXA13933.1"/>
    <property type="molecule type" value="Genomic_DNA"/>
</dbReference>
<dbReference type="RefSeq" id="WP_060794733.1">
    <property type="nucleotide sequence ID" value="NZ_KQ956171.1"/>
</dbReference>
<sequence length="419" mass="49625">MRCLNCSNLINSIDNLLISFDPDKYGLSKNESNKILKCNSCNEDILYGDYYLDEEYSEVDDIKEDLCYEIAKAIEKNIKSCSNCGHGNRMKDFQASLYIYFKEDNEYEELWDKYNVSTELQELICDNSLIDEEYYDLIIENIRCPNCGNGGGAYSKDTMDYEKFDEYSEVYTRRDIELFDEKFYGDYPEIKKYLKLVDETITVDELEKFRDEYMKNPIFIFNNKVFKIIYSKLEETYRKKQIILLYSSKRLFRTRLNKTGQIYTKESMWNPPSGKPNQGRYNFNGKSVLYCSNNIEILKKEIEANKDEEYNFAVIRLLKPMNLLPVDLIFDDFDGFINDNSVDDNCLKKKYIITNIIQMICEQIGYNGVAYKSVKDNRYVNYALFNFEKNKDIEIIKVFKESFINKEKVKSSIVEYLVK</sequence>
<name>A0A133NCE6_CLOPF</name>
<gene>
    <name evidence="1" type="ORF">HMPREF3222_00627</name>
</gene>